<feature type="compositionally biased region" description="Polar residues" evidence="1">
    <location>
        <begin position="68"/>
        <end position="79"/>
    </location>
</feature>
<feature type="compositionally biased region" description="Basic and acidic residues" evidence="1">
    <location>
        <begin position="25"/>
        <end position="42"/>
    </location>
</feature>
<dbReference type="Proteomes" id="UP000766609">
    <property type="component" value="Unassembled WGS sequence"/>
</dbReference>
<dbReference type="RefSeq" id="WP_222582736.1">
    <property type="nucleotide sequence ID" value="NZ_JAHVHP010000001.1"/>
</dbReference>
<dbReference type="EMBL" id="JAHVHP010000001">
    <property type="protein sequence ID" value="MBY5949484.1"/>
    <property type="molecule type" value="Genomic_DNA"/>
</dbReference>
<evidence type="ECO:0000256" key="1">
    <source>
        <dbReference type="SAM" id="MobiDB-lite"/>
    </source>
</evidence>
<keyword evidence="3" id="KW-1185">Reference proteome</keyword>
<protein>
    <submittedName>
        <fullName evidence="2">Cold-shock protein</fullName>
    </submittedName>
</protein>
<comment type="caution">
    <text evidence="2">The sequence shown here is derived from an EMBL/GenBank/DDBJ whole genome shotgun (WGS) entry which is preliminary data.</text>
</comment>
<name>A0ABS7MZJ5_9BACT</name>
<evidence type="ECO:0000313" key="2">
    <source>
        <dbReference type="EMBL" id="MBY5949484.1"/>
    </source>
</evidence>
<accession>A0ABS7MZJ5</accession>
<gene>
    <name evidence="2" type="ORF">KUV23_00795</name>
</gene>
<proteinExistence type="predicted"/>
<organism evidence="2 3">
    <name type="scientific">Algoriphagus marincola</name>
    <dbReference type="NCBI Taxonomy" id="264027"/>
    <lineage>
        <taxon>Bacteria</taxon>
        <taxon>Pseudomonadati</taxon>
        <taxon>Bacteroidota</taxon>
        <taxon>Cytophagia</taxon>
        <taxon>Cytophagales</taxon>
        <taxon>Cyclobacteriaceae</taxon>
        <taxon>Algoriphagus</taxon>
    </lineage>
</organism>
<evidence type="ECO:0000313" key="3">
    <source>
        <dbReference type="Proteomes" id="UP000766609"/>
    </source>
</evidence>
<reference evidence="2 3" key="1">
    <citation type="submission" date="2021-06" db="EMBL/GenBank/DDBJ databases">
        <title>44 bacteria genomes isolated from Dapeng, Shenzhen.</title>
        <authorList>
            <person name="Zheng W."/>
            <person name="Yu S."/>
            <person name="Huang Y."/>
        </authorList>
    </citation>
    <scope>NUCLEOTIDE SEQUENCE [LARGE SCALE GENOMIC DNA]</scope>
    <source>
        <strain evidence="2 3">DP5N14-6</strain>
    </source>
</reference>
<sequence>MSKNQNTFIKKQKAELKRRKKKEKKEKMQARKDQPKSGKLEDMIMYVDEFGNFSETPPEPEDPKGKKSNQQTPINHSKQ</sequence>
<feature type="region of interest" description="Disordered" evidence="1">
    <location>
        <begin position="1"/>
        <end position="79"/>
    </location>
</feature>